<dbReference type="PANTHER" id="PTHR45691:SF6">
    <property type="entry name" value="PROTEIN DIAPHANOUS"/>
    <property type="match status" value="1"/>
</dbReference>
<keyword evidence="1" id="KW-0175">Coiled coil</keyword>
<feature type="compositionally biased region" description="Basic residues" evidence="2">
    <location>
        <begin position="21"/>
        <end position="32"/>
    </location>
</feature>
<feature type="coiled-coil region" evidence="1">
    <location>
        <begin position="644"/>
        <end position="681"/>
    </location>
</feature>
<gene>
    <name evidence="3" type="ORF">FRACYDRAFT_240242</name>
</gene>
<proteinExistence type="predicted"/>
<feature type="compositionally biased region" description="Basic and acidic residues" evidence="2">
    <location>
        <begin position="748"/>
        <end position="765"/>
    </location>
</feature>
<name>A0A1E7FBK7_9STRA</name>
<dbReference type="PANTHER" id="PTHR45691">
    <property type="entry name" value="PROTEIN DIAPHANOUS"/>
    <property type="match status" value="1"/>
</dbReference>
<protein>
    <submittedName>
        <fullName evidence="3">Uncharacterized protein</fullName>
    </submittedName>
</protein>
<feature type="region of interest" description="Disordered" evidence="2">
    <location>
        <begin position="1"/>
        <end position="133"/>
    </location>
</feature>
<accession>A0A1E7FBK7</accession>
<keyword evidence="4" id="KW-1185">Reference proteome</keyword>
<dbReference type="GO" id="GO:0005884">
    <property type="term" value="C:actin filament"/>
    <property type="evidence" value="ECO:0007669"/>
    <property type="project" value="TreeGrafter"/>
</dbReference>
<reference evidence="3 4" key="1">
    <citation type="submission" date="2016-09" db="EMBL/GenBank/DDBJ databases">
        <title>Extensive genetic diversity and differential bi-allelic expression allows diatom success in the polar Southern Ocean.</title>
        <authorList>
            <consortium name="DOE Joint Genome Institute"/>
            <person name="Mock T."/>
            <person name="Otillar R.P."/>
            <person name="Strauss J."/>
            <person name="Dupont C."/>
            <person name="Frickenhaus S."/>
            <person name="Maumus F."/>
            <person name="Mcmullan M."/>
            <person name="Sanges R."/>
            <person name="Schmutz J."/>
            <person name="Toseland A."/>
            <person name="Valas R."/>
            <person name="Veluchamy A."/>
            <person name="Ward B.J."/>
            <person name="Allen A."/>
            <person name="Barry K."/>
            <person name="Falciatore A."/>
            <person name="Ferrante M."/>
            <person name="Fortunato A.E."/>
            <person name="Gloeckner G."/>
            <person name="Gruber A."/>
            <person name="Hipkin R."/>
            <person name="Janech M."/>
            <person name="Kroth P."/>
            <person name="Leese F."/>
            <person name="Lindquist E."/>
            <person name="Lyon B.R."/>
            <person name="Martin J."/>
            <person name="Mayer C."/>
            <person name="Parker M."/>
            <person name="Quesneville H."/>
            <person name="Raymond J."/>
            <person name="Uhlig C."/>
            <person name="Valentin K.U."/>
            <person name="Worden A.Z."/>
            <person name="Armbrust E.V."/>
            <person name="Bowler C."/>
            <person name="Green B."/>
            <person name="Moulton V."/>
            <person name="Van Oosterhout C."/>
            <person name="Grigoriev I."/>
        </authorList>
    </citation>
    <scope>NUCLEOTIDE SEQUENCE [LARGE SCALE GENOMIC DNA]</scope>
    <source>
        <strain evidence="3 4">CCMP1102</strain>
    </source>
</reference>
<feature type="compositionally biased region" description="Pro residues" evidence="2">
    <location>
        <begin position="43"/>
        <end position="54"/>
    </location>
</feature>
<evidence type="ECO:0000256" key="1">
    <source>
        <dbReference type="SAM" id="Coils"/>
    </source>
</evidence>
<evidence type="ECO:0000313" key="4">
    <source>
        <dbReference type="Proteomes" id="UP000095751"/>
    </source>
</evidence>
<dbReference type="InterPro" id="IPR051412">
    <property type="entry name" value="Formin_Homology_Diaphanous_sf"/>
</dbReference>
<sequence>MRSPHTKEVRFSDETGATKRSSAHRSVRRKFRPNAMMRRSIVVPPPPPPPPPRRPTTASMRPATPSAPPPPPAPLRRVRSVSAPRPPPPPPPRRVRSAAAAAVAAAPPPPPPPPKQTEELSGNNNDNIQRTPAKTQLKTLGGILTKNQDRYTSPFTNNCDDNGNGDLRNDEGVFLAQPALTILSPMSGITNMTDFNSPSIRKQRSTIGLVLDTTLSTLNTIDMLNFDYIESCSCLLDLQRLIRIMNESKKESTPRLLEAAKKRYRDIGGNDDDDHKGDNDYDNYKENENENDNVTPSKTDDFAQSVANISRITIGNTTLDSIDPVGKASLNFSYSPSSTLNGLNLLESPKVSDSYFSGGIGRESIDRRLRPIEESPGRTFRPGQDLPPSQAPIDTKQIQKLQESLNKITQEREETRKSLNVTRTILCKKDEEFRALEERLEARITELSQVLAYTAERSKLVVEGERTYRKQCEEELKKENKENNILKQDLKKTHTSLLSLQKRHSSFRIALLKATGSTERRNLSEQDFVLSLSRKIKTMKEQNDNMAQTLKQSKKAIQERDVMEIRMNDALRVKEKLSVDNQKLSNKIQELRAEVKSSRAYIDKLLKISHDTKEEDWEIQEQQYKQVIQNLRYQIRKQSTVVSIDLYKAEKNNAHEKAAQLRDAVNTIDELNAKVEELQQVTVVRATAQKSPCATTKMLTGPQTPKLKSLKDDLIGSTITFTSPGSNDAKSPRSGERFQRQLGIKQTKVTDKHLSSKGPRNERKKSSVLGEISMTGTENNMMHYNNYVIPQYGKENSKATPKNSSSSRVRKLGGVSAVKKRINMLSPKPKMTPRLQVIIH</sequence>
<dbReference type="AlphaFoldDB" id="A0A1E7FBK7"/>
<feature type="compositionally biased region" description="Polar residues" evidence="2">
    <location>
        <begin position="119"/>
        <end position="133"/>
    </location>
</feature>
<dbReference type="GO" id="GO:0030041">
    <property type="term" value="P:actin filament polymerization"/>
    <property type="evidence" value="ECO:0007669"/>
    <property type="project" value="TreeGrafter"/>
</dbReference>
<feature type="compositionally biased region" description="Basic and acidic residues" evidence="2">
    <location>
        <begin position="1"/>
        <end position="17"/>
    </location>
</feature>
<organism evidence="3 4">
    <name type="scientific">Fragilariopsis cylindrus CCMP1102</name>
    <dbReference type="NCBI Taxonomy" id="635003"/>
    <lineage>
        <taxon>Eukaryota</taxon>
        <taxon>Sar</taxon>
        <taxon>Stramenopiles</taxon>
        <taxon>Ochrophyta</taxon>
        <taxon>Bacillariophyta</taxon>
        <taxon>Bacillariophyceae</taxon>
        <taxon>Bacillariophycidae</taxon>
        <taxon>Bacillariales</taxon>
        <taxon>Bacillariaceae</taxon>
        <taxon>Fragilariopsis</taxon>
    </lineage>
</organism>
<feature type="region of interest" description="Disordered" evidence="2">
    <location>
        <begin position="718"/>
        <end position="770"/>
    </location>
</feature>
<feature type="compositionally biased region" description="Pro residues" evidence="2">
    <location>
        <begin position="65"/>
        <end position="74"/>
    </location>
</feature>
<feature type="coiled-coil region" evidence="1">
    <location>
        <begin position="536"/>
        <end position="601"/>
    </location>
</feature>
<feature type="compositionally biased region" description="Pro residues" evidence="2">
    <location>
        <begin position="106"/>
        <end position="115"/>
    </location>
</feature>
<dbReference type="Proteomes" id="UP000095751">
    <property type="component" value="Unassembled WGS sequence"/>
</dbReference>
<evidence type="ECO:0000313" key="3">
    <source>
        <dbReference type="EMBL" id="OEU15550.1"/>
    </source>
</evidence>
<feature type="compositionally biased region" description="Low complexity" evidence="2">
    <location>
        <begin position="55"/>
        <end position="64"/>
    </location>
</feature>
<feature type="region of interest" description="Disordered" evidence="2">
    <location>
        <begin position="266"/>
        <end position="299"/>
    </location>
</feature>
<dbReference type="KEGG" id="fcy:FRACYDRAFT_240242"/>
<dbReference type="EMBL" id="KV784359">
    <property type="protein sequence ID" value="OEU15550.1"/>
    <property type="molecule type" value="Genomic_DNA"/>
</dbReference>
<feature type="compositionally biased region" description="Basic and acidic residues" evidence="2">
    <location>
        <begin position="266"/>
        <end position="288"/>
    </location>
</feature>
<dbReference type="InParanoid" id="A0A1E7FBK7"/>
<evidence type="ECO:0000256" key="2">
    <source>
        <dbReference type="SAM" id="MobiDB-lite"/>
    </source>
</evidence>
<feature type="compositionally biased region" description="Polar residues" evidence="2">
    <location>
        <begin position="718"/>
        <end position="729"/>
    </location>
</feature>
<dbReference type="OrthoDB" id="48463at2759"/>
<feature type="compositionally biased region" description="Basic and acidic residues" evidence="2">
    <location>
        <begin position="730"/>
        <end position="739"/>
    </location>
</feature>